<evidence type="ECO:0000256" key="1">
    <source>
        <dbReference type="ARBA" id="ARBA00002672"/>
    </source>
</evidence>
<evidence type="ECO:0000256" key="6">
    <source>
        <dbReference type="ARBA" id="ARBA00022475"/>
    </source>
</evidence>
<dbReference type="Pfam" id="PF04973">
    <property type="entry name" value="NMN_transporter"/>
    <property type="match status" value="1"/>
</dbReference>
<evidence type="ECO:0000256" key="2">
    <source>
        <dbReference type="ARBA" id="ARBA00004651"/>
    </source>
</evidence>
<comment type="function">
    <text evidence="1">Required for nicotinamide riboside transport across the inner membrane.</text>
</comment>
<evidence type="ECO:0000256" key="7">
    <source>
        <dbReference type="ARBA" id="ARBA00022692"/>
    </source>
</evidence>
<comment type="subcellular location">
    <subcellularLocation>
        <location evidence="2">Cell membrane</location>
        <topology evidence="2">Multi-pass membrane protein</topology>
    </subcellularLocation>
</comment>
<keyword evidence="5" id="KW-0813">Transport</keyword>
<evidence type="ECO:0000256" key="10">
    <source>
        <dbReference type="SAM" id="Phobius"/>
    </source>
</evidence>
<keyword evidence="9 10" id="KW-0472">Membrane</keyword>
<feature type="transmembrane region" description="Helical" evidence="10">
    <location>
        <begin position="50"/>
        <end position="67"/>
    </location>
</feature>
<dbReference type="AlphaFoldDB" id="A0A2A4I1P0"/>
<keyword evidence="6" id="KW-1003">Cell membrane</keyword>
<dbReference type="Proteomes" id="UP000218784">
    <property type="component" value="Unassembled WGS sequence"/>
</dbReference>
<evidence type="ECO:0000313" key="12">
    <source>
        <dbReference type="Proteomes" id="UP000218784"/>
    </source>
</evidence>
<evidence type="ECO:0000256" key="4">
    <source>
        <dbReference type="ARBA" id="ARBA00017522"/>
    </source>
</evidence>
<dbReference type="GO" id="GO:0005886">
    <property type="term" value="C:plasma membrane"/>
    <property type="evidence" value="ECO:0007669"/>
    <property type="project" value="UniProtKB-SubCell"/>
</dbReference>
<proteinExistence type="inferred from homology"/>
<protein>
    <recommendedName>
        <fullName evidence="4">Nicotinamide riboside transporter PnuC</fullName>
    </recommendedName>
</protein>
<feature type="transmembrane region" description="Helical" evidence="10">
    <location>
        <begin position="161"/>
        <end position="180"/>
    </location>
</feature>
<sequence length="200" mass="21538">MTGMEWTATLLGIACVALAGRRSVWTFPTGIASVVLLGIVVFRERLYSDALLQVFFVAANLYGWRHWSRSSAATGTVAVERLDARARLAWGGGIVVAALVWGMSMHRWTDASYPWWDAGIAAASVAAQLLMARRKLENWALWIAVDVASVPLYLAKGLFLFAALYLVYLLLAVIGLVAWWRNAAAAAGQGADRGAGVVAA</sequence>
<keyword evidence="7 10" id="KW-0812">Transmembrane</keyword>
<dbReference type="NCBIfam" id="TIGR01528">
    <property type="entry name" value="NMN_trans_PnuC"/>
    <property type="match status" value="1"/>
</dbReference>
<dbReference type="EMBL" id="NWVD01000001">
    <property type="protein sequence ID" value="PCG10530.1"/>
    <property type="molecule type" value="Genomic_DNA"/>
</dbReference>
<evidence type="ECO:0000256" key="3">
    <source>
        <dbReference type="ARBA" id="ARBA00006669"/>
    </source>
</evidence>
<dbReference type="PANTHER" id="PTHR36122:SF2">
    <property type="entry name" value="NICOTINAMIDE RIBOSIDE TRANSPORTER PNUC"/>
    <property type="match status" value="1"/>
</dbReference>
<evidence type="ECO:0000256" key="9">
    <source>
        <dbReference type="ARBA" id="ARBA00023136"/>
    </source>
</evidence>
<dbReference type="InterPro" id="IPR006419">
    <property type="entry name" value="NMN_transpt_PnuC"/>
</dbReference>
<accession>A0A2A4I1P0</accession>
<evidence type="ECO:0000313" key="11">
    <source>
        <dbReference type="EMBL" id="PCG10530.1"/>
    </source>
</evidence>
<name>A0A2A4I1P0_9SPHN</name>
<dbReference type="GO" id="GO:0034257">
    <property type="term" value="F:nicotinamide riboside transmembrane transporter activity"/>
    <property type="evidence" value="ECO:0007669"/>
    <property type="project" value="InterPro"/>
</dbReference>
<dbReference type="PANTHER" id="PTHR36122">
    <property type="entry name" value="NICOTINAMIDE RIBOSIDE TRANSPORTER PNUC"/>
    <property type="match status" value="1"/>
</dbReference>
<feature type="transmembrane region" description="Helical" evidence="10">
    <location>
        <begin position="88"/>
        <end position="108"/>
    </location>
</feature>
<evidence type="ECO:0000256" key="8">
    <source>
        <dbReference type="ARBA" id="ARBA00022989"/>
    </source>
</evidence>
<comment type="caution">
    <text evidence="11">The sequence shown here is derived from an EMBL/GenBank/DDBJ whole genome shotgun (WGS) entry which is preliminary data.</text>
</comment>
<dbReference type="RefSeq" id="WP_066491457.1">
    <property type="nucleotide sequence ID" value="NZ_JAIEOT010000076.1"/>
</dbReference>
<gene>
    <name evidence="11" type="ORF">COA17_03730</name>
</gene>
<evidence type="ECO:0000256" key="5">
    <source>
        <dbReference type="ARBA" id="ARBA00022448"/>
    </source>
</evidence>
<keyword evidence="12" id="KW-1185">Reference proteome</keyword>
<comment type="similarity">
    <text evidence="3">Belongs to the nicotinamide ribonucleoside (NR) uptake permease (TC 4.B.1) family.</text>
</comment>
<reference evidence="11 12" key="1">
    <citation type="submission" date="2017-09" db="EMBL/GenBank/DDBJ databases">
        <title>Sphingomonas ginsenosidimutans KACC 14949, whole genome shotgun sequence.</title>
        <authorList>
            <person name="Feng G."/>
            <person name="Zhu H."/>
        </authorList>
    </citation>
    <scope>NUCLEOTIDE SEQUENCE [LARGE SCALE GENOMIC DNA]</scope>
    <source>
        <strain evidence="11 12">KACC 14949</strain>
    </source>
</reference>
<keyword evidence="8 10" id="KW-1133">Transmembrane helix</keyword>
<organism evidence="11 12">
    <name type="scientific">Sphingomonas ginsenosidimutans</name>
    <dbReference type="NCBI Taxonomy" id="862134"/>
    <lineage>
        <taxon>Bacteria</taxon>
        <taxon>Pseudomonadati</taxon>
        <taxon>Pseudomonadota</taxon>
        <taxon>Alphaproteobacteria</taxon>
        <taxon>Sphingomonadales</taxon>
        <taxon>Sphingomonadaceae</taxon>
        <taxon>Sphingomonas</taxon>
    </lineage>
</organism>